<feature type="non-terminal residue" evidence="1">
    <location>
        <position position="43"/>
    </location>
</feature>
<organism evidence="1 2">
    <name type="scientific">Dentiscutata heterogama</name>
    <dbReference type="NCBI Taxonomy" id="1316150"/>
    <lineage>
        <taxon>Eukaryota</taxon>
        <taxon>Fungi</taxon>
        <taxon>Fungi incertae sedis</taxon>
        <taxon>Mucoromycota</taxon>
        <taxon>Glomeromycotina</taxon>
        <taxon>Glomeromycetes</taxon>
        <taxon>Diversisporales</taxon>
        <taxon>Gigasporaceae</taxon>
        <taxon>Dentiscutata</taxon>
    </lineage>
</organism>
<dbReference type="Proteomes" id="UP000789702">
    <property type="component" value="Unassembled WGS sequence"/>
</dbReference>
<feature type="non-terminal residue" evidence="1">
    <location>
        <position position="1"/>
    </location>
</feature>
<dbReference type="EMBL" id="CAJVPU010035704">
    <property type="protein sequence ID" value="CAG8728404.1"/>
    <property type="molecule type" value="Genomic_DNA"/>
</dbReference>
<reference evidence="1" key="1">
    <citation type="submission" date="2021-06" db="EMBL/GenBank/DDBJ databases">
        <authorList>
            <person name="Kallberg Y."/>
            <person name="Tangrot J."/>
            <person name="Rosling A."/>
        </authorList>
    </citation>
    <scope>NUCLEOTIDE SEQUENCE</scope>
    <source>
        <strain evidence="1">IL203A</strain>
    </source>
</reference>
<keyword evidence="2" id="KW-1185">Reference proteome</keyword>
<proteinExistence type="predicted"/>
<name>A0ACA9Q0R5_9GLOM</name>
<gene>
    <name evidence="1" type="ORF">DHETER_LOCUS13278</name>
</gene>
<accession>A0ACA9Q0R5</accession>
<evidence type="ECO:0000313" key="2">
    <source>
        <dbReference type="Proteomes" id="UP000789702"/>
    </source>
</evidence>
<evidence type="ECO:0000313" key="1">
    <source>
        <dbReference type="EMBL" id="CAG8728404.1"/>
    </source>
</evidence>
<sequence>ITGRIGWGCGDGWVGMYIVFTVAFVGLVVRFDLCNGVVWDSGQ</sequence>
<comment type="caution">
    <text evidence="1">The sequence shown here is derived from an EMBL/GenBank/DDBJ whole genome shotgun (WGS) entry which is preliminary data.</text>
</comment>
<protein>
    <submittedName>
        <fullName evidence="1">10625_t:CDS:1</fullName>
    </submittedName>
</protein>